<dbReference type="SUPFAM" id="SSF46689">
    <property type="entry name" value="Homeodomain-like"/>
    <property type="match status" value="1"/>
</dbReference>
<dbReference type="InterPro" id="IPR017884">
    <property type="entry name" value="SANT_dom"/>
</dbReference>
<dbReference type="Pfam" id="PF13898">
    <property type="entry name" value="MINDY-3_4_CD"/>
    <property type="match status" value="1"/>
</dbReference>
<dbReference type="SMART" id="SM01174">
    <property type="entry name" value="DUF4205"/>
    <property type="match status" value="1"/>
</dbReference>
<dbReference type="GO" id="GO:0004843">
    <property type="term" value="F:cysteine-type deubiquitinase activity"/>
    <property type="evidence" value="ECO:0007669"/>
    <property type="project" value="UniProtKB-EC"/>
</dbReference>
<dbReference type="InterPro" id="IPR009057">
    <property type="entry name" value="Homeodomain-like_sf"/>
</dbReference>
<protein>
    <recommendedName>
        <fullName evidence="2">SANT domain-containing protein</fullName>
    </recommendedName>
</protein>
<dbReference type="GO" id="GO:1990380">
    <property type="term" value="F:K48-linked deubiquitinase activity"/>
    <property type="evidence" value="ECO:0007669"/>
    <property type="project" value="InterPro"/>
</dbReference>
<dbReference type="SMART" id="SM00717">
    <property type="entry name" value="SANT"/>
    <property type="match status" value="1"/>
</dbReference>
<gene>
    <name evidence="3" type="ORF">QSP1433_LOCUS600</name>
</gene>
<dbReference type="EMBL" id="HBHK01001036">
    <property type="protein sequence ID" value="CAD9663272.1"/>
    <property type="molecule type" value="Transcribed_RNA"/>
</dbReference>
<reference evidence="3" key="1">
    <citation type="submission" date="2021-01" db="EMBL/GenBank/DDBJ databases">
        <authorList>
            <person name="Corre E."/>
            <person name="Pelletier E."/>
            <person name="Niang G."/>
            <person name="Scheremetjew M."/>
            <person name="Finn R."/>
            <person name="Kale V."/>
            <person name="Holt S."/>
            <person name="Cochrane G."/>
            <person name="Meng A."/>
            <person name="Brown T."/>
            <person name="Cohen L."/>
        </authorList>
    </citation>
    <scope>NUCLEOTIDE SEQUENCE</scope>
    <source>
        <strain evidence="3">NY070348D</strain>
    </source>
</reference>
<dbReference type="InterPro" id="IPR025257">
    <property type="entry name" value="MINDY-3/4_CD"/>
</dbReference>
<accession>A0A7S2R941</accession>
<comment type="similarity">
    <text evidence="1">Belongs to the MINDY deubiquitinase family. FAM188 subfamily.</text>
</comment>
<dbReference type="Gene3D" id="1.10.10.60">
    <property type="entry name" value="Homeodomain-like"/>
    <property type="match status" value="1"/>
</dbReference>
<feature type="domain" description="SANT" evidence="2">
    <location>
        <begin position="1"/>
        <end position="56"/>
    </location>
</feature>
<dbReference type="PROSITE" id="PS51293">
    <property type="entry name" value="SANT"/>
    <property type="match status" value="1"/>
</dbReference>
<evidence type="ECO:0000313" key="3">
    <source>
        <dbReference type="EMBL" id="CAD9663272.1"/>
    </source>
</evidence>
<dbReference type="InterPro" id="IPR039785">
    <property type="entry name" value="MINY3/4"/>
</dbReference>
<dbReference type="PANTHER" id="PTHR12473">
    <property type="entry name" value="UBIQUITIN CARBOXYL-TERMINAL HYDROLASE MINDY-4-RELATED"/>
    <property type="match status" value="1"/>
</dbReference>
<evidence type="ECO:0000256" key="1">
    <source>
        <dbReference type="ARBA" id="ARBA00011074"/>
    </source>
</evidence>
<dbReference type="AlphaFoldDB" id="A0A7S2R941"/>
<organism evidence="3">
    <name type="scientific">Mucochytrium quahogii</name>
    <dbReference type="NCBI Taxonomy" id="96639"/>
    <lineage>
        <taxon>Eukaryota</taxon>
        <taxon>Sar</taxon>
        <taxon>Stramenopiles</taxon>
        <taxon>Bigyra</taxon>
        <taxon>Labyrinthulomycetes</taxon>
        <taxon>Thraustochytrida</taxon>
        <taxon>Thraustochytriidae</taxon>
        <taxon>Mucochytrium</taxon>
    </lineage>
</organism>
<dbReference type="Pfam" id="PF23082">
    <property type="entry name" value="Myb_DNA-binding_2"/>
    <property type="match status" value="1"/>
</dbReference>
<sequence>MTEWSASEIRQLKRAAAKYPRKIEKNERWRLIAQSVKTHGKRECFAKYKELKNEKFTERNTSGSIRVFDIEASLNLDDGPNLEEKQHVEAKEEKTCVPTMLVEEFKSEMDEFVGSMKVDDFECDFGAERLEVSNSMSGTVPVGEPISLEQAKLVKKLVFADRKPNVFDVSWKNQGFFFQSIQDLKYGLVQVKGGPCGVIAAVQAFVLKALLFGSKKAQNWENPTRREQVDALIDALCTIIWQAGGNRQARLCIHVPDLTGPASCSSRDYRADGVIDKMLVYATTSKAQLSSLVEEHIGLFMQKSGPGTVMLLTSLILSRGGVNIKNDFDSAILGDGISLIGNHNYAGQELVNLMLVGYACSNVFDGTRSLSEDDDSVVLRGIQGQGKVGFLTLFEHYEHVQVGAFLKTPVFPIWVVCSESHYSVLFCDPGCETEDGSIFDVYYYDELGNQEEVYRLSVDPRPEELVECDPDDLALVSPIDKCIRTKWSGASVDWNGSDPLL</sequence>
<proteinExistence type="inferred from homology"/>
<evidence type="ECO:0000259" key="2">
    <source>
        <dbReference type="PROSITE" id="PS51293"/>
    </source>
</evidence>
<dbReference type="GO" id="GO:0071108">
    <property type="term" value="P:protein K48-linked deubiquitination"/>
    <property type="evidence" value="ECO:0007669"/>
    <property type="project" value="InterPro"/>
</dbReference>
<name>A0A7S2R941_9STRA</name>
<dbReference type="InterPro" id="IPR001005">
    <property type="entry name" value="SANT/Myb"/>
</dbReference>
<dbReference type="PANTHER" id="PTHR12473:SF8">
    <property type="entry name" value="UBIQUITIN CARBOXYL-TERMINAL HYDROLASE MINDY-4-RELATED"/>
    <property type="match status" value="1"/>
</dbReference>
<dbReference type="CDD" id="cd00167">
    <property type="entry name" value="SANT"/>
    <property type="match status" value="1"/>
</dbReference>
<dbReference type="GO" id="GO:0006508">
    <property type="term" value="P:proteolysis"/>
    <property type="evidence" value="ECO:0007669"/>
    <property type="project" value="UniProtKB-KW"/>
</dbReference>